<evidence type="ECO:0000313" key="4">
    <source>
        <dbReference type="EMBL" id="GAA2146565.1"/>
    </source>
</evidence>
<dbReference type="InterPro" id="IPR052016">
    <property type="entry name" value="Bact_Sigma-Reg"/>
</dbReference>
<dbReference type="PANTHER" id="PTHR43156">
    <property type="entry name" value="STAGE II SPORULATION PROTEIN E-RELATED"/>
    <property type="match status" value="1"/>
</dbReference>
<name>A0ABN2ZS02_9ACTN</name>
<dbReference type="RefSeq" id="WP_344466226.1">
    <property type="nucleotide sequence ID" value="NZ_BAAANT010000019.1"/>
</dbReference>
<evidence type="ECO:0000256" key="1">
    <source>
        <dbReference type="ARBA" id="ARBA00022801"/>
    </source>
</evidence>
<comment type="caution">
    <text evidence="4">The sequence shown here is derived from an EMBL/GenBank/DDBJ whole genome shotgun (WGS) entry which is preliminary data.</text>
</comment>
<keyword evidence="2" id="KW-1133">Transmembrane helix</keyword>
<feature type="transmembrane region" description="Helical" evidence="2">
    <location>
        <begin position="69"/>
        <end position="86"/>
    </location>
</feature>
<reference evidence="4 5" key="1">
    <citation type="journal article" date="2019" name="Int. J. Syst. Evol. Microbiol.">
        <title>The Global Catalogue of Microorganisms (GCM) 10K type strain sequencing project: providing services to taxonomists for standard genome sequencing and annotation.</title>
        <authorList>
            <consortium name="The Broad Institute Genomics Platform"/>
            <consortium name="The Broad Institute Genome Sequencing Center for Infectious Disease"/>
            <person name="Wu L."/>
            <person name="Ma J."/>
        </authorList>
    </citation>
    <scope>NUCLEOTIDE SEQUENCE [LARGE SCALE GENOMIC DNA]</scope>
    <source>
        <strain evidence="4 5">JCM 14560</strain>
    </source>
</reference>
<evidence type="ECO:0000259" key="3">
    <source>
        <dbReference type="SMART" id="SM00331"/>
    </source>
</evidence>
<organism evidence="4 5">
    <name type="scientific">Kitasatospora kazusensis</name>
    <dbReference type="NCBI Taxonomy" id="407974"/>
    <lineage>
        <taxon>Bacteria</taxon>
        <taxon>Bacillati</taxon>
        <taxon>Actinomycetota</taxon>
        <taxon>Actinomycetes</taxon>
        <taxon>Kitasatosporales</taxon>
        <taxon>Streptomycetaceae</taxon>
        <taxon>Kitasatospora</taxon>
    </lineage>
</organism>
<dbReference type="PANTHER" id="PTHR43156:SF2">
    <property type="entry name" value="STAGE II SPORULATION PROTEIN E"/>
    <property type="match status" value="1"/>
</dbReference>
<feature type="transmembrane region" description="Helical" evidence="2">
    <location>
        <begin position="92"/>
        <end position="117"/>
    </location>
</feature>
<gene>
    <name evidence="4" type="ORF">GCM10009760_36500</name>
</gene>
<feature type="domain" description="PPM-type phosphatase" evidence="3">
    <location>
        <begin position="147"/>
        <end position="369"/>
    </location>
</feature>
<dbReference type="SMART" id="SM00331">
    <property type="entry name" value="PP2C_SIG"/>
    <property type="match status" value="1"/>
</dbReference>
<dbReference type="Pfam" id="PF07228">
    <property type="entry name" value="SpoIIE"/>
    <property type="match status" value="1"/>
</dbReference>
<protein>
    <submittedName>
        <fullName evidence="4">PP2C family protein-serine/threonine phosphatase</fullName>
    </submittedName>
</protein>
<dbReference type="InterPro" id="IPR001932">
    <property type="entry name" value="PPM-type_phosphatase-like_dom"/>
</dbReference>
<feature type="transmembrane region" description="Helical" evidence="2">
    <location>
        <begin position="21"/>
        <end position="40"/>
    </location>
</feature>
<keyword evidence="2" id="KW-0472">Membrane</keyword>
<dbReference type="InterPro" id="IPR036457">
    <property type="entry name" value="PPM-type-like_dom_sf"/>
</dbReference>
<evidence type="ECO:0000256" key="2">
    <source>
        <dbReference type="SAM" id="Phobius"/>
    </source>
</evidence>
<dbReference type="Gene3D" id="3.60.40.10">
    <property type="entry name" value="PPM-type phosphatase domain"/>
    <property type="match status" value="1"/>
</dbReference>
<evidence type="ECO:0000313" key="5">
    <source>
        <dbReference type="Proteomes" id="UP001422759"/>
    </source>
</evidence>
<keyword evidence="1" id="KW-0378">Hydrolase</keyword>
<dbReference type="Proteomes" id="UP001422759">
    <property type="component" value="Unassembled WGS sequence"/>
</dbReference>
<sequence>MQQESARQARLARQPGPRRSRGLLVAAYLLLTAAVLADLLTGPQTTVSPVLASVPVLAGSGTRSVRVPLIAGALAAVAAALLSLVNPDVATAVHVAALAAIVSVTLASAANVVVVAAREHELRQVRSVAEAAQRALLRPVPPRVGPLRIAVRYAAAAAEARIGGDLYEVLDTRYGVRVLLGDVEGKGLGAVDTAADVLGVFREAARTEADLARVAERLDAALARRPEGGRFVTAVLVGTEPPGSGGADGALAGEVVNCGHPAPLLLDRAGRVRALEPASYAPPLGLLALTGGRYRAERLSLRRGDLLLLYTDGLSESRDADGRFYPVAERLAEAPALGPEALLDHLLADVRQYSDGSPTDDSALLAVRRES</sequence>
<dbReference type="EMBL" id="BAAANT010000019">
    <property type="protein sequence ID" value="GAA2146565.1"/>
    <property type="molecule type" value="Genomic_DNA"/>
</dbReference>
<keyword evidence="5" id="KW-1185">Reference proteome</keyword>
<keyword evidence="2" id="KW-0812">Transmembrane</keyword>
<accession>A0ABN2ZS02</accession>
<proteinExistence type="predicted"/>